<proteinExistence type="predicted"/>
<evidence type="ECO:0000313" key="2">
    <source>
        <dbReference type="Proteomes" id="UP000193570"/>
    </source>
</evidence>
<accession>A0A1X6ZTV1</accession>
<dbReference type="InterPro" id="IPR010775">
    <property type="entry name" value="DUF1365"/>
</dbReference>
<gene>
    <name evidence="1" type="ORF">ROJ8625_03137</name>
</gene>
<evidence type="ECO:0008006" key="3">
    <source>
        <dbReference type="Google" id="ProtNLM"/>
    </source>
</evidence>
<dbReference type="PANTHER" id="PTHR33973:SF4">
    <property type="entry name" value="OS07G0153300 PROTEIN"/>
    <property type="match status" value="1"/>
</dbReference>
<name>A0A1X6ZTV1_9RHOB</name>
<keyword evidence="2" id="KW-1185">Reference proteome</keyword>
<protein>
    <recommendedName>
        <fullName evidence="3">Cyclopropane-fatty-acyl-phospholipid synthase</fullName>
    </recommendedName>
</protein>
<dbReference type="PANTHER" id="PTHR33973">
    <property type="entry name" value="OS07G0153300 PROTEIN"/>
    <property type="match status" value="1"/>
</dbReference>
<evidence type="ECO:0000313" key="1">
    <source>
        <dbReference type="EMBL" id="SLN61510.1"/>
    </source>
</evidence>
<reference evidence="1 2" key="1">
    <citation type="submission" date="2017-03" db="EMBL/GenBank/DDBJ databases">
        <authorList>
            <person name="Afonso C.L."/>
            <person name="Miller P.J."/>
            <person name="Scott M.A."/>
            <person name="Spackman E."/>
            <person name="Goraichik I."/>
            <person name="Dimitrov K.M."/>
            <person name="Suarez D.L."/>
            <person name="Swayne D.E."/>
        </authorList>
    </citation>
    <scope>NUCLEOTIDE SEQUENCE [LARGE SCALE GENOMIC DNA]</scope>
    <source>
        <strain evidence="1 2">CECT 8625</strain>
    </source>
</reference>
<organism evidence="1 2">
    <name type="scientific">Roseivivax jejudonensis</name>
    <dbReference type="NCBI Taxonomy" id="1529041"/>
    <lineage>
        <taxon>Bacteria</taxon>
        <taxon>Pseudomonadati</taxon>
        <taxon>Pseudomonadota</taxon>
        <taxon>Alphaproteobacteria</taxon>
        <taxon>Rhodobacterales</taxon>
        <taxon>Roseobacteraceae</taxon>
        <taxon>Roseivivax</taxon>
    </lineage>
</organism>
<dbReference type="Pfam" id="PF07103">
    <property type="entry name" value="DUF1365"/>
    <property type="match status" value="1"/>
</dbReference>
<sequence length="252" mass="28092">MTAVEHIAGHTWHGRKGAVRNAFRYSIDYVLLDAESPARASRPALFSRNGANVASLRDRDHGGPPGAGRGPKWARAVLEAHQVRAPGALRLMAQPRLLGHVFNPVSFWLAHDDADRLVAVIAEVSNTFGERHSYLCRRPDGAPIGREDVLEAEKIFYVSPFQPVSGGYRFRFDIRPDHVGIWIDYNHTGGGLVATLTGTRRPLTSGRILASLLRRPLGSRRVLALIHWQALKLWWKGARYRTRPSPPHQDVS</sequence>
<dbReference type="OrthoDB" id="9778801at2"/>
<dbReference type="RefSeq" id="WP_085792788.1">
    <property type="nucleotide sequence ID" value="NZ_FWFK01000005.1"/>
</dbReference>
<dbReference type="EMBL" id="FWFK01000005">
    <property type="protein sequence ID" value="SLN61510.1"/>
    <property type="molecule type" value="Genomic_DNA"/>
</dbReference>
<dbReference type="Proteomes" id="UP000193570">
    <property type="component" value="Unassembled WGS sequence"/>
</dbReference>
<dbReference type="AlphaFoldDB" id="A0A1X6ZTV1"/>